<accession>A0A9W6GTV2</accession>
<name>A0A9W6GTV2_9HYPH</name>
<dbReference type="RefSeq" id="WP_281802167.1">
    <property type="nucleotide sequence ID" value="NZ_BSEC01000001.1"/>
</dbReference>
<keyword evidence="2" id="KW-1185">Reference proteome</keyword>
<dbReference type="AlphaFoldDB" id="A0A9W6GTV2"/>
<sequence>MKKRIIPTDITEGVEPITREAPRERALEDPEIPSAWNAAAELDPQERDVVRVLILIV</sequence>
<comment type="caution">
    <text evidence="1">The sequence shown here is derived from an EMBL/GenBank/DDBJ whole genome shotgun (WGS) entry which is preliminary data.</text>
</comment>
<reference evidence="1" key="1">
    <citation type="journal article" date="2023" name="Int. J. Syst. Evol. Microbiol.">
        <title>Methylocystis iwaonis sp. nov., a type II methane-oxidizing bacterium from surface soil of a rice paddy field in Japan, and emended description of the genus Methylocystis (ex Whittenbury et al. 1970) Bowman et al. 1993.</title>
        <authorList>
            <person name="Kaise H."/>
            <person name="Sawadogo J.B."/>
            <person name="Alam M.S."/>
            <person name="Ueno C."/>
            <person name="Dianou D."/>
            <person name="Shinjo R."/>
            <person name="Asakawa S."/>
        </authorList>
    </citation>
    <scope>NUCLEOTIDE SEQUENCE</scope>
    <source>
        <strain evidence="1">LMG27198</strain>
    </source>
</reference>
<proteinExistence type="predicted"/>
<evidence type="ECO:0000313" key="1">
    <source>
        <dbReference type="EMBL" id="GLI92760.1"/>
    </source>
</evidence>
<protein>
    <submittedName>
        <fullName evidence="1">Uncharacterized protein</fullName>
    </submittedName>
</protein>
<dbReference type="Proteomes" id="UP001144323">
    <property type="component" value="Unassembled WGS sequence"/>
</dbReference>
<evidence type="ECO:0000313" key="2">
    <source>
        <dbReference type="Proteomes" id="UP001144323"/>
    </source>
</evidence>
<gene>
    <name evidence="1" type="ORF">LMG27198_17520</name>
</gene>
<dbReference type="EMBL" id="BSEC01000001">
    <property type="protein sequence ID" value="GLI92760.1"/>
    <property type="molecule type" value="Genomic_DNA"/>
</dbReference>
<organism evidence="1 2">
    <name type="scientific">Methylocystis echinoides</name>
    <dbReference type="NCBI Taxonomy" id="29468"/>
    <lineage>
        <taxon>Bacteria</taxon>
        <taxon>Pseudomonadati</taxon>
        <taxon>Pseudomonadota</taxon>
        <taxon>Alphaproteobacteria</taxon>
        <taxon>Hyphomicrobiales</taxon>
        <taxon>Methylocystaceae</taxon>
        <taxon>Methylocystis</taxon>
    </lineage>
</organism>